<keyword evidence="6 9" id="KW-0645">Protease</keyword>
<evidence type="ECO:0000256" key="8">
    <source>
        <dbReference type="ARBA" id="ARBA00022807"/>
    </source>
</evidence>
<name>A0ABS2MR22_9FIRM</name>
<dbReference type="Pfam" id="PF01470">
    <property type="entry name" value="Peptidase_C15"/>
    <property type="match status" value="1"/>
</dbReference>
<dbReference type="RefSeq" id="WP_204663775.1">
    <property type="nucleotide sequence ID" value="NZ_JAFBDT010000009.1"/>
</dbReference>
<dbReference type="InterPro" id="IPR029762">
    <property type="entry name" value="PGP-I_bact-type"/>
</dbReference>
<keyword evidence="5 9" id="KW-0963">Cytoplasm</keyword>
<reference evidence="11 12" key="1">
    <citation type="submission" date="2021-01" db="EMBL/GenBank/DDBJ databases">
        <title>Genomic Encyclopedia of Type Strains, Phase IV (KMG-IV): sequencing the most valuable type-strain genomes for metagenomic binning, comparative biology and taxonomic classification.</title>
        <authorList>
            <person name="Goeker M."/>
        </authorList>
    </citation>
    <scope>NUCLEOTIDE SEQUENCE [LARGE SCALE GENOMIC DNA]</scope>
    <source>
        <strain evidence="11 12">DSM 24436</strain>
    </source>
</reference>
<dbReference type="NCBIfam" id="TIGR00504">
    <property type="entry name" value="pyro_pdase"/>
    <property type="match status" value="1"/>
</dbReference>
<keyword evidence="7 9" id="KW-0378">Hydrolase</keyword>
<evidence type="ECO:0000313" key="11">
    <source>
        <dbReference type="EMBL" id="MBM7561861.1"/>
    </source>
</evidence>
<dbReference type="InterPro" id="IPR036440">
    <property type="entry name" value="Peptidase_C15-like_sf"/>
</dbReference>
<evidence type="ECO:0000256" key="9">
    <source>
        <dbReference type="HAMAP-Rule" id="MF_00417"/>
    </source>
</evidence>
<dbReference type="InterPro" id="IPR000816">
    <property type="entry name" value="Peptidase_C15"/>
</dbReference>
<dbReference type="PANTHER" id="PTHR23402:SF1">
    <property type="entry name" value="PYROGLUTAMYL-PEPTIDASE I"/>
    <property type="match status" value="1"/>
</dbReference>
<comment type="catalytic activity">
    <reaction evidence="1 9 10">
        <text>Release of an N-terminal pyroglutamyl group from a polypeptide, the second amino acid generally not being Pro.</text>
        <dbReference type="EC" id="3.4.19.3"/>
    </reaction>
</comment>
<protein>
    <recommendedName>
        <fullName evidence="9">Pyrrolidone-carboxylate peptidase</fullName>
        <ecNumber evidence="9">3.4.19.3</ecNumber>
    </recommendedName>
    <alternativeName>
        <fullName evidence="9">5-oxoprolyl-peptidase</fullName>
    </alternativeName>
    <alternativeName>
        <fullName evidence="9">Pyroglutamyl-peptidase I</fullName>
        <shortName evidence="9">PGP-I</shortName>
        <shortName evidence="9">Pyrase</shortName>
    </alternativeName>
</protein>
<dbReference type="NCBIfam" id="NF009676">
    <property type="entry name" value="PRK13197.1"/>
    <property type="match status" value="1"/>
</dbReference>
<evidence type="ECO:0000256" key="6">
    <source>
        <dbReference type="ARBA" id="ARBA00022670"/>
    </source>
</evidence>
<organism evidence="11 12">
    <name type="scientific">Fusibacter tunisiensis</name>
    <dbReference type="NCBI Taxonomy" id="1008308"/>
    <lineage>
        <taxon>Bacteria</taxon>
        <taxon>Bacillati</taxon>
        <taxon>Bacillota</taxon>
        <taxon>Clostridia</taxon>
        <taxon>Eubacteriales</taxon>
        <taxon>Eubacteriales Family XII. Incertae Sedis</taxon>
        <taxon>Fusibacter</taxon>
    </lineage>
</organism>
<evidence type="ECO:0000256" key="7">
    <source>
        <dbReference type="ARBA" id="ARBA00022801"/>
    </source>
</evidence>
<dbReference type="InterPro" id="IPR016125">
    <property type="entry name" value="Peptidase_C15-like"/>
</dbReference>
<feature type="active site" evidence="9">
    <location>
        <position position="141"/>
    </location>
</feature>
<comment type="function">
    <text evidence="2 9">Removes 5-oxoproline from various penultimate amino acid residues except L-proline.</text>
</comment>
<evidence type="ECO:0000313" key="12">
    <source>
        <dbReference type="Proteomes" id="UP000767854"/>
    </source>
</evidence>
<gene>
    <name evidence="9" type="primary">pcp</name>
    <name evidence="11" type="ORF">JOC49_001402</name>
</gene>
<dbReference type="EC" id="3.4.19.3" evidence="9"/>
<dbReference type="PANTHER" id="PTHR23402">
    <property type="entry name" value="PROTEASE FAMILY C15 PYROGLUTAMYL-PEPTIDASE I-RELATED"/>
    <property type="match status" value="1"/>
</dbReference>
<dbReference type="HAMAP" id="MF_00417">
    <property type="entry name" value="Pyrrolid_peptidase"/>
    <property type="match status" value="1"/>
</dbReference>
<dbReference type="EMBL" id="JAFBDT010000009">
    <property type="protein sequence ID" value="MBM7561861.1"/>
    <property type="molecule type" value="Genomic_DNA"/>
</dbReference>
<dbReference type="PIRSF" id="PIRSF015592">
    <property type="entry name" value="Prld-crbxl_pptds"/>
    <property type="match status" value="1"/>
</dbReference>
<evidence type="ECO:0000256" key="2">
    <source>
        <dbReference type="ARBA" id="ARBA00002280"/>
    </source>
</evidence>
<comment type="caution">
    <text evidence="11">The sequence shown here is derived from an EMBL/GenBank/DDBJ whole genome shotgun (WGS) entry which is preliminary data.</text>
</comment>
<accession>A0ABS2MR22</accession>
<dbReference type="Gene3D" id="3.40.630.20">
    <property type="entry name" value="Peptidase C15, pyroglutamyl peptidase I-like"/>
    <property type="match status" value="1"/>
</dbReference>
<keyword evidence="12" id="KW-1185">Reference proteome</keyword>
<comment type="subcellular location">
    <subcellularLocation>
        <location evidence="3 9">Cytoplasm</location>
    </subcellularLocation>
</comment>
<evidence type="ECO:0000256" key="5">
    <source>
        <dbReference type="ARBA" id="ARBA00022490"/>
    </source>
</evidence>
<evidence type="ECO:0000256" key="3">
    <source>
        <dbReference type="ARBA" id="ARBA00004496"/>
    </source>
</evidence>
<keyword evidence="8 9" id="KW-0788">Thiol protease</keyword>
<dbReference type="CDD" id="cd00501">
    <property type="entry name" value="Peptidase_C15"/>
    <property type="match status" value="1"/>
</dbReference>
<comment type="subunit">
    <text evidence="9">Homotetramer.</text>
</comment>
<proteinExistence type="inferred from homology"/>
<evidence type="ECO:0000256" key="1">
    <source>
        <dbReference type="ARBA" id="ARBA00001770"/>
    </source>
</evidence>
<dbReference type="PRINTS" id="PR00706">
    <property type="entry name" value="PYROGLUPTASE"/>
</dbReference>
<dbReference type="InterPro" id="IPR033693">
    <property type="entry name" value="PGPEP1_Glu_AS"/>
</dbReference>
<comment type="similarity">
    <text evidence="4 9">Belongs to the peptidase C15 family.</text>
</comment>
<dbReference type="SUPFAM" id="SSF53182">
    <property type="entry name" value="Pyrrolidone carboxyl peptidase (pyroglutamate aminopeptidase)"/>
    <property type="match status" value="1"/>
</dbReference>
<feature type="active site" evidence="9 10">
    <location>
        <position position="78"/>
    </location>
</feature>
<sequence length="213" mass="23516">MKFLITGFEPFGRESINPAWEAVSQLKSEYMGHLVVVEEIPVVFGASIDRLIERIELHQPDVVLCIGQAGGRATLSVERVAININDARMPDNKGNAPIDEPIEQSGPDAYFTNLPIKAIVKTLGEYHIPTSISNSAGTYVCNHLMYGLLHFIHTMKPNIRGGFIHVPYAPSQVVDRPGTAFMPVDMMLEGLERMIEVIAVTDSDIKKADHAIH</sequence>
<dbReference type="Proteomes" id="UP000767854">
    <property type="component" value="Unassembled WGS sequence"/>
</dbReference>
<dbReference type="GO" id="GO:0016920">
    <property type="term" value="F:pyroglutamyl-peptidase activity"/>
    <property type="evidence" value="ECO:0007669"/>
    <property type="project" value="UniProtKB-EC"/>
</dbReference>
<feature type="active site" evidence="9">
    <location>
        <position position="165"/>
    </location>
</feature>
<evidence type="ECO:0000256" key="4">
    <source>
        <dbReference type="ARBA" id="ARBA00006641"/>
    </source>
</evidence>
<evidence type="ECO:0000256" key="10">
    <source>
        <dbReference type="PROSITE-ProRule" id="PRU10076"/>
    </source>
</evidence>
<dbReference type="PROSITE" id="PS01333">
    <property type="entry name" value="PYRASE_GLU"/>
    <property type="match status" value="1"/>
</dbReference>